<evidence type="ECO:0000256" key="7">
    <source>
        <dbReference type="ARBA" id="ARBA00022801"/>
    </source>
</evidence>
<proteinExistence type="inferred from homology"/>
<dbReference type="InterPro" id="IPR003146">
    <property type="entry name" value="M14A_act_pep"/>
</dbReference>
<dbReference type="CDD" id="cd03860">
    <property type="entry name" value="M14_CP_A-B_like"/>
    <property type="match status" value="1"/>
</dbReference>
<keyword evidence="8" id="KW-0862">Zinc</keyword>
<sequence length="437" mass="48589">MRALLIVSALAALVAVCTADQYRGWKLVVAVPQDAAQMDAVRAVGAWREVDMFNHHLMPGGQVTLMMPPGRLSAAQRVFNDKGIPFQITNHDVQESVDAEAAAQQRSLLARARTSLPTYDRYMRYSEIQQFLNDTAAAYPNLVKLEQAGKSFEGRDMTALRISKNGGDSPRAVFVDAGIHAREWIAPPVAIYLIQQLTQQAAANDALLDGLDWYILPLVNPDGYEYTHTRTNKKEYSSLINRFKLQDRFWRKNRSTKASRWCPGTDVNRNFGFHYKQAGTSDYPCDETYAGPKAFSEPEARNLRDYILKSNKRGAVKMYLTLHSYGPMILYPWGYDFNLPDAPDKDELVSIANEANEAIIKAGSEPFNVMNSAGLYPAAGASDDWSKGVAGIAKAYTIELQGGGSNGFDLPANRILSVVQQLFEGMKVFAKRAKQLE</sequence>
<dbReference type="AlphaFoldDB" id="A0AAE1HU88"/>
<dbReference type="InterPro" id="IPR000834">
    <property type="entry name" value="Peptidase_M14"/>
</dbReference>
<dbReference type="Pfam" id="PF00246">
    <property type="entry name" value="Peptidase_M14"/>
    <property type="match status" value="1"/>
</dbReference>
<keyword evidence="7" id="KW-0378">Hydrolase</keyword>
<evidence type="ECO:0000256" key="9">
    <source>
        <dbReference type="ARBA" id="ARBA00023049"/>
    </source>
</evidence>
<protein>
    <submittedName>
        <fullName evidence="14">Carboxypeptidase B</fullName>
    </submittedName>
</protein>
<dbReference type="PRINTS" id="PR00765">
    <property type="entry name" value="CRBOXYPTASEA"/>
</dbReference>
<dbReference type="PANTHER" id="PTHR11705:SF140">
    <property type="entry name" value="FI02848P-RELATED"/>
    <property type="match status" value="1"/>
</dbReference>
<evidence type="ECO:0000256" key="6">
    <source>
        <dbReference type="ARBA" id="ARBA00022729"/>
    </source>
</evidence>
<evidence type="ECO:0000256" key="1">
    <source>
        <dbReference type="ARBA" id="ARBA00001947"/>
    </source>
</evidence>
<keyword evidence="5" id="KW-0479">Metal-binding</keyword>
<evidence type="ECO:0000256" key="4">
    <source>
        <dbReference type="ARBA" id="ARBA00022670"/>
    </source>
</evidence>
<reference evidence="14" key="1">
    <citation type="submission" date="2021-07" db="EMBL/GenBank/DDBJ databases">
        <authorList>
            <person name="Catto M.A."/>
            <person name="Jacobson A."/>
            <person name="Kennedy G."/>
            <person name="Labadie P."/>
            <person name="Hunt B.G."/>
            <person name="Srinivasan R."/>
        </authorList>
    </citation>
    <scope>NUCLEOTIDE SEQUENCE</scope>
    <source>
        <strain evidence="14">PL_HMW_Pooled</strain>
        <tissue evidence="14">Head</tissue>
    </source>
</reference>
<evidence type="ECO:0000313" key="15">
    <source>
        <dbReference type="Proteomes" id="UP001219518"/>
    </source>
</evidence>
<feature type="chain" id="PRO_5042117209" evidence="12">
    <location>
        <begin position="20"/>
        <end position="437"/>
    </location>
</feature>
<dbReference type="InterPro" id="IPR036990">
    <property type="entry name" value="M14A-like_propep"/>
</dbReference>
<keyword evidence="4" id="KW-0645">Protease</keyword>
<evidence type="ECO:0000256" key="10">
    <source>
        <dbReference type="ARBA" id="ARBA00023157"/>
    </source>
</evidence>
<evidence type="ECO:0000256" key="11">
    <source>
        <dbReference type="PROSITE-ProRule" id="PRU01379"/>
    </source>
</evidence>
<evidence type="ECO:0000256" key="3">
    <source>
        <dbReference type="ARBA" id="ARBA00022645"/>
    </source>
</evidence>
<dbReference type="Gene3D" id="3.40.630.10">
    <property type="entry name" value="Zn peptidases"/>
    <property type="match status" value="1"/>
</dbReference>
<feature type="domain" description="Peptidase M14" evidence="13">
    <location>
        <begin position="121"/>
        <end position="433"/>
    </location>
</feature>
<keyword evidence="15" id="KW-1185">Reference proteome</keyword>
<comment type="cofactor">
    <cofactor evidence="1">
        <name>Zn(2+)</name>
        <dbReference type="ChEBI" id="CHEBI:29105"/>
    </cofactor>
</comment>
<accession>A0AAE1HU88</accession>
<dbReference type="Pfam" id="PF02244">
    <property type="entry name" value="Propep_M14"/>
    <property type="match status" value="1"/>
</dbReference>
<evidence type="ECO:0000256" key="8">
    <source>
        <dbReference type="ARBA" id="ARBA00022833"/>
    </source>
</evidence>
<dbReference type="Proteomes" id="UP001219518">
    <property type="component" value="Unassembled WGS sequence"/>
</dbReference>
<keyword evidence="3 14" id="KW-0121">Carboxypeptidase</keyword>
<comment type="similarity">
    <text evidence="2 11">Belongs to the peptidase M14 family.</text>
</comment>
<dbReference type="SUPFAM" id="SSF54897">
    <property type="entry name" value="Protease propeptides/inhibitors"/>
    <property type="match status" value="1"/>
</dbReference>
<dbReference type="GO" id="GO:0004181">
    <property type="term" value="F:metallocarboxypeptidase activity"/>
    <property type="evidence" value="ECO:0007669"/>
    <property type="project" value="InterPro"/>
</dbReference>
<evidence type="ECO:0000256" key="12">
    <source>
        <dbReference type="SAM" id="SignalP"/>
    </source>
</evidence>
<dbReference type="PANTHER" id="PTHR11705">
    <property type="entry name" value="PROTEASE FAMILY M14 CARBOXYPEPTIDASE A,B"/>
    <property type="match status" value="1"/>
</dbReference>
<dbReference type="FunFam" id="3.40.630.10:FF:000084">
    <property type="entry name" value="Carboxypeptidase B2"/>
    <property type="match status" value="1"/>
</dbReference>
<reference evidence="14" key="2">
    <citation type="journal article" date="2023" name="BMC Genomics">
        <title>Pest status, molecular evolution, and epigenetic factors derived from the genome assembly of Frankliniella fusca, a thysanopteran phytovirus vector.</title>
        <authorList>
            <person name="Catto M.A."/>
            <person name="Labadie P.E."/>
            <person name="Jacobson A.L."/>
            <person name="Kennedy G.G."/>
            <person name="Srinivasan R."/>
            <person name="Hunt B.G."/>
        </authorList>
    </citation>
    <scope>NUCLEOTIDE SEQUENCE</scope>
    <source>
        <strain evidence="14">PL_HMW_Pooled</strain>
    </source>
</reference>
<organism evidence="14 15">
    <name type="scientific">Frankliniella fusca</name>
    <dbReference type="NCBI Taxonomy" id="407009"/>
    <lineage>
        <taxon>Eukaryota</taxon>
        <taxon>Metazoa</taxon>
        <taxon>Ecdysozoa</taxon>
        <taxon>Arthropoda</taxon>
        <taxon>Hexapoda</taxon>
        <taxon>Insecta</taxon>
        <taxon>Pterygota</taxon>
        <taxon>Neoptera</taxon>
        <taxon>Paraneoptera</taxon>
        <taxon>Thysanoptera</taxon>
        <taxon>Terebrantia</taxon>
        <taxon>Thripoidea</taxon>
        <taxon>Thripidae</taxon>
        <taxon>Frankliniella</taxon>
    </lineage>
</organism>
<dbReference type="GO" id="GO:0006508">
    <property type="term" value="P:proteolysis"/>
    <property type="evidence" value="ECO:0007669"/>
    <property type="project" value="UniProtKB-KW"/>
</dbReference>
<evidence type="ECO:0000256" key="5">
    <source>
        <dbReference type="ARBA" id="ARBA00022723"/>
    </source>
</evidence>
<dbReference type="GO" id="GO:0005615">
    <property type="term" value="C:extracellular space"/>
    <property type="evidence" value="ECO:0007669"/>
    <property type="project" value="TreeGrafter"/>
</dbReference>
<feature type="signal peptide" evidence="12">
    <location>
        <begin position="1"/>
        <end position="19"/>
    </location>
</feature>
<dbReference type="PROSITE" id="PS52035">
    <property type="entry name" value="PEPTIDASE_M14"/>
    <property type="match status" value="1"/>
</dbReference>
<dbReference type="SUPFAM" id="SSF53187">
    <property type="entry name" value="Zn-dependent exopeptidases"/>
    <property type="match status" value="1"/>
</dbReference>
<keyword evidence="6 12" id="KW-0732">Signal</keyword>
<evidence type="ECO:0000313" key="14">
    <source>
        <dbReference type="EMBL" id="KAK3927537.1"/>
    </source>
</evidence>
<name>A0AAE1HU88_9NEOP</name>
<dbReference type="GO" id="GO:0008270">
    <property type="term" value="F:zinc ion binding"/>
    <property type="evidence" value="ECO:0007669"/>
    <property type="project" value="InterPro"/>
</dbReference>
<comment type="caution">
    <text evidence="14">The sequence shown here is derived from an EMBL/GenBank/DDBJ whole genome shotgun (WGS) entry which is preliminary data.</text>
</comment>
<dbReference type="EMBL" id="JAHWGI010001289">
    <property type="protein sequence ID" value="KAK3927537.1"/>
    <property type="molecule type" value="Genomic_DNA"/>
</dbReference>
<keyword evidence="10" id="KW-1015">Disulfide bond</keyword>
<feature type="active site" description="Proton donor/acceptor" evidence="11">
    <location>
        <position position="399"/>
    </location>
</feature>
<evidence type="ECO:0000256" key="2">
    <source>
        <dbReference type="ARBA" id="ARBA00005988"/>
    </source>
</evidence>
<keyword evidence="9" id="KW-0482">Metalloprotease</keyword>
<gene>
    <name evidence="14" type="ORF">KUF71_015822</name>
</gene>
<dbReference type="SMART" id="SM00631">
    <property type="entry name" value="Zn_pept"/>
    <property type="match status" value="1"/>
</dbReference>
<evidence type="ECO:0000259" key="13">
    <source>
        <dbReference type="PROSITE" id="PS52035"/>
    </source>
</evidence>
<dbReference type="Gene3D" id="3.30.70.340">
    <property type="entry name" value="Metallocarboxypeptidase-like"/>
    <property type="match status" value="1"/>
</dbReference>